<dbReference type="EMBL" id="AACS02000010">
    <property type="protein sequence ID" value="EAU87972.2"/>
    <property type="molecule type" value="Genomic_DNA"/>
</dbReference>
<proteinExistence type="inferred from homology"/>
<dbReference type="eggNOG" id="KOG0156">
    <property type="taxonomic scope" value="Eukaryota"/>
</dbReference>
<dbReference type="GO" id="GO:0016705">
    <property type="term" value="F:oxidoreductase activity, acting on paired donors, with incorporation or reduction of molecular oxygen"/>
    <property type="evidence" value="ECO:0007669"/>
    <property type="project" value="InterPro"/>
</dbReference>
<dbReference type="RefSeq" id="XP_001833942.2">
    <property type="nucleotide sequence ID" value="XM_001833890.2"/>
</dbReference>
<comment type="caution">
    <text evidence="7">The sequence shown here is derived from an EMBL/GenBank/DDBJ whole genome shotgun (WGS) entry which is preliminary data.</text>
</comment>
<keyword evidence="8" id="KW-1185">Reference proteome</keyword>
<comment type="similarity">
    <text evidence="2">Belongs to the cytochrome P450 family.</text>
</comment>
<dbReference type="GeneID" id="6010446"/>
<dbReference type="GO" id="GO:0005506">
    <property type="term" value="F:iron ion binding"/>
    <property type="evidence" value="ECO:0007669"/>
    <property type="project" value="InterPro"/>
</dbReference>
<dbReference type="InterPro" id="IPR001128">
    <property type="entry name" value="Cyt_P450"/>
</dbReference>
<dbReference type="Proteomes" id="UP000001861">
    <property type="component" value="Unassembled WGS sequence"/>
</dbReference>
<evidence type="ECO:0000256" key="2">
    <source>
        <dbReference type="ARBA" id="ARBA00010617"/>
    </source>
</evidence>
<name>A8NI95_COPC7</name>
<dbReference type="InterPro" id="IPR036396">
    <property type="entry name" value="Cyt_P450_sf"/>
</dbReference>
<keyword evidence="5 6" id="KW-0408">Iron</keyword>
<accession>A8NI95</accession>
<dbReference type="GO" id="GO:0020037">
    <property type="term" value="F:heme binding"/>
    <property type="evidence" value="ECO:0007669"/>
    <property type="project" value="InterPro"/>
</dbReference>
<dbReference type="KEGG" id="cci:CC1G_01619"/>
<sequence length="506" mass="57038">MTYAAVLGFLASSWIVYQWVTFTISTRKVRDIPTVGPDGFISSYLSAWKYEFGNGKQMIQEGYEKYPGSVFKVPTLSSPNRWMIVVNGSRLIEDLRKASKEQLSFGDAFFELFQSDHLMHGPGKSVNRRDTAEYHIGVVRGPLTRGYPFRFEDIKDEISQSFSDLIPVTESWSPVKIHDVIIHIICRTTNRLFVGLPLCRDPDYCRIQETITVHLVTAGTFLALLPAAFRPVVGRLITRFPSTIKKVQDCITPLAEEIIKSKAAWEGKNGNLLSWLWEEAPEKCKTLSDLAGRLIMVNIASLHTTTQVVTDTLLELAARQEYVAPLRSEVEYAIDELGWTKEAMSKMHKLDSFIKETCRLKGLMPITVVRNARVDYRLSNGAVIPAGFRVSASASPLHTDPMVYENAESFDGYRFAGSQEDGSSNGHSQLVSLDSNYLLFGHGRAACPGRFFAVSEIKAMMAHVLLNYDFKLPNDETRAPEADWFGHHRVPNQTAEIMFRKRQSIH</sequence>
<keyword evidence="4" id="KW-0560">Oxidoreductase</keyword>
<evidence type="ECO:0000256" key="6">
    <source>
        <dbReference type="PIRSR" id="PIRSR602403-1"/>
    </source>
</evidence>
<dbReference type="OrthoDB" id="1844152at2759"/>
<dbReference type="Pfam" id="PF00067">
    <property type="entry name" value="p450"/>
    <property type="match status" value="1"/>
</dbReference>
<evidence type="ECO:0000256" key="3">
    <source>
        <dbReference type="ARBA" id="ARBA00022723"/>
    </source>
</evidence>
<dbReference type="HOGENOM" id="CLU_022195_0_2_1"/>
<evidence type="ECO:0000256" key="5">
    <source>
        <dbReference type="ARBA" id="ARBA00023004"/>
    </source>
</evidence>
<evidence type="ECO:0000313" key="7">
    <source>
        <dbReference type="EMBL" id="EAU87972.2"/>
    </source>
</evidence>
<keyword evidence="3 6" id="KW-0479">Metal-binding</keyword>
<evidence type="ECO:0000313" key="8">
    <source>
        <dbReference type="Proteomes" id="UP000001861"/>
    </source>
</evidence>
<dbReference type="AlphaFoldDB" id="A8NI95"/>
<reference evidence="7 8" key="1">
    <citation type="journal article" date="2010" name="Proc. Natl. Acad. Sci. U.S.A.">
        <title>Insights into evolution of multicellular fungi from the assembled chromosomes of the mushroom Coprinopsis cinerea (Coprinus cinereus).</title>
        <authorList>
            <person name="Stajich J.E."/>
            <person name="Wilke S.K."/>
            <person name="Ahren D."/>
            <person name="Au C.H."/>
            <person name="Birren B.W."/>
            <person name="Borodovsky M."/>
            <person name="Burns C."/>
            <person name="Canback B."/>
            <person name="Casselton L.A."/>
            <person name="Cheng C.K."/>
            <person name="Deng J."/>
            <person name="Dietrich F.S."/>
            <person name="Fargo D.C."/>
            <person name="Farman M.L."/>
            <person name="Gathman A.C."/>
            <person name="Goldberg J."/>
            <person name="Guigo R."/>
            <person name="Hoegger P.J."/>
            <person name="Hooker J.B."/>
            <person name="Huggins A."/>
            <person name="James T.Y."/>
            <person name="Kamada T."/>
            <person name="Kilaru S."/>
            <person name="Kodira C."/>
            <person name="Kues U."/>
            <person name="Kupfer D."/>
            <person name="Kwan H.S."/>
            <person name="Lomsadze A."/>
            <person name="Li W."/>
            <person name="Lilly W.W."/>
            <person name="Ma L.J."/>
            <person name="Mackey A.J."/>
            <person name="Manning G."/>
            <person name="Martin F."/>
            <person name="Muraguchi H."/>
            <person name="Natvig D.O."/>
            <person name="Palmerini H."/>
            <person name="Ramesh M.A."/>
            <person name="Rehmeyer C.J."/>
            <person name="Roe B.A."/>
            <person name="Shenoy N."/>
            <person name="Stanke M."/>
            <person name="Ter-Hovhannisyan V."/>
            <person name="Tunlid A."/>
            <person name="Velagapudi R."/>
            <person name="Vision T.J."/>
            <person name="Zeng Q."/>
            <person name="Zolan M.E."/>
            <person name="Pukkila P.J."/>
        </authorList>
    </citation>
    <scope>NUCLEOTIDE SEQUENCE [LARGE SCALE GENOMIC DNA]</scope>
    <source>
        <strain evidence="8">Okayama-7 / 130 / ATCC MYA-4618 / FGSC 9003</strain>
    </source>
</reference>
<dbReference type="PANTHER" id="PTHR46206">
    <property type="entry name" value="CYTOCHROME P450"/>
    <property type="match status" value="1"/>
</dbReference>
<protein>
    <submittedName>
        <fullName evidence="7">Cytochrome P450</fullName>
    </submittedName>
</protein>
<feature type="binding site" description="axial binding residue" evidence="6">
    <location>
        <position position="447"/>
    </location>
    <ligand>
        <name>heme</name>
        <dbReference type="ChEBI" id="CHEBI:30413"/>
    </ligand>
    <ligandPart>
        <name>Fe</name>
        <dbReference type="ChEBI" id="CHEBI:18248"/>
    </ligandPart>
</feature>
<organism evidence="7 8">
    <name type="scientific">Coprinopsis cinerea (strain Okayama-7 / 130 / ATCC MYA-4618 / FGSC 9003)</name>
    <name type="common">Inky cap fungus</name>
    <name type="synonym">Hormographiella aspergillata</name>
    <dbReference type="NCBI Taxonomy" id="240176"/>
    <lineage>
        <taxon>Eukaryota</taxon>
        <taxon>Fungi</taxon>
        <taxon>Dikarya</taxon>
        <taxon>Basidiomycota</taxon>
        <taxon>Agaricomycotina</taxon>
        <taxon>Agaricomycetes</taxon>
        <taxon>Agaricomycetidae</taxon>
        <taxon>Agaricales</taxon>
        <taxon>Agaricineae</taxon>
        <taxon>Psathyrellaceae</taxon>
        <taxon>Coprinopsis</taxon>
    </lineage>
</organism>
<dbReference type="InParanoid" id="A8NI95"/>
<evidence type="ECO:0000256" key="4">
    <source>
        <dbReference type="ARBA" id="ARBA00023002"/>
    </source>
</evidence>
<dbReference type="CDD" id="cd11041">
    <property type="entry name" value="CYP503A1-like"/>
    <property type="match status" value="1"/>
</dbReference>
<comment type="cofactor">
    <cofactor evidence="1 6">
        <name>heme</name>
        <dbReference type="ChEBI" id="CHEBI:30413"/>
    </cofactor>
</comment>
<dbReference type="GO" id="GO:0004497">
    <property type="term" value="F:monooxygenase activity"/>
    <property type="evidence" value="ECO:0007669"/>
    <property type="project" value="InterPro"/>
</dbReference>
<dbReference type="OMA" id="CDEEYND"/>
<dbReference type="Gene3D" id="1.10.630.10">
    <property type="entry name" value="Cytochrome P450"/>
    <property type="match status" value="1"/>
</dbReference>
<keyword evidence="6" id="KW-0349">Heme</keyword>
<dbReference type="SUPFAM" id="SSF48264">
    <property type="entry name" value="Cytochrome P450"/>
    <property type="match status" value="1"/>
</dbReference>
<dbReference type="InterPro" id="IPR002403">
    <property type="entry name" value="Cyt_P450_E_grp-IV"/>
</dbReference>
<evidence type="ECO:0000256" key="1">
    <source>
        <dbReference type="ARBA" id="ARBA00001971"/>
    </source>
</evidence>
<dbReference type="PRINTS" id="PR00465">
    <property type="entry name" value="EP450IV"/>
</dbReference>
<dbReference type="VEuPathDB" id="FungiDB:CC1G_01619"/>
<gene>
    <name evidence="7" type="ORF">CC1G_01619</name>
</gene>